<sequence>MVITVHQLGLERLGKVLIRAWLKGAAISFGRSTVYRFTAIVTVSTMAIADCEPPAHLNGVISKPHTQTLLLLGYKYDCMNMIENYNGPGSPYRCMKAFICLASLAHHPFWTAEELPWPNDLFLSHESPSDLLHLMCRQGGHIFLLPSSQSPHYAMHHGPARYCKFSYSSIFGFSCPTGNMDLGQLVESQIWYLRVHKISPKRKLPSSERGWAVHGQGADGRALVRNFSGPMSAGGDQEISWVRTVTAGGAVGLFDIPCRGSFGKREGQLIQAGPNSNVIFSRSILLSLLDEIEPSESWLATAIIGKPPVNNASQGW</sequence>
<reference evidence="3" key="3">
    <citation type="submission" date="2024-01" db="EMBL/GenBank/DDBJ databases">
        <authorList>
            <person name="Coelho M.A."/>
            <person name="David-Palma M."/>
            <person name="Shea T."/>
            <person name="Sun S."/>
            <person name="Cuomo C.A."/>
            <person name="Heitman J."/>
        </authorList>
    </citation>
    <scope>NUCLEOTIDE SEQUENCE</scope>
    <source>
        <strain evidence="3">CBS 7841</strain>
    </source>
</reference>
<evidence type="ECO:0000259" key="1">
    <source>
        <dbReference type="Pfam" id="PF10022"/>
    </source>
</evidence>
<evidence type="ECO:0000259" key="2">
    <source>
        <dbReference type="Pfam" id="PF20938"/>
    </source>
</evidence>
<evidence type="ECO:0000313" key="4">
    <source>
        <dbReference type="Proteomes" id="UP000094043"/>
    </source>
</evidence>
<protein>
    <submittedName>
        <fullName evidence="3">Uncharacterized protein</fullName>
    </submittedName>
</protein>
<feature type="domain" description="DUF2264" evidence="2">
    <location>
        <begin position="132"/>
        <end position="187"/>
    </location>
</feature>
<evidence type="ECO:0000313" key="3">
    <source>
        <dbReference type="EMBL" id="WVN85361.1"/>
    </source>
</evidence>
<keyword evidence="4" id="KW-1185">Reference proteome</keyword>
<feature type="domain" description="DUF2264" evidence="1">
    <location>
        <begin position="23"/>
        <end position="117"/>
    </location>
</feature>
<name>A0AAJ8JN86_9TREE</name>
<dbReference type="GeneID" id="91084722"/>
<dbReference type="InterPro" id="IPR016624">
    <property type="entry name" value="UCP014753"/>
</dbReference>
<dbReference type="EMBL" id="CP143784">
    <property type="protein sequence ID" value="WVN85361.1"/>
    <property type="molecule type" value="Genomic_DNA"/>
</dbReference>
<reference evidence="3" key="1">
    <citation type="submission" date="2016-06" db="EMBL/GenBank/DDBJ databases">
        <authorList>
            <person name="Cuomo C."/>
            <person name="Litvintseva A."/>
            <person name="Heitman J."/>
            <person name="Chen Y."/>
            <person name="Sun S."/>
            <person name="Springer D."/>
            <person name="Dromer F."/>
            <person name="Young S."/>
            <person name="Zeng Q."/>
            <person name="Chapman S."/>
            <person name="Gujja S."/>
            <person name="Saif S."/>
            <person name="Birren B."/>
        </authorList>
    </citation>
    <scope>NUCLEOTIDE SEQUENCE</scope>
    <source>
        <strain evidence="3">CBS 7841</strain>
    </source>
</reference>
<dbReference type="PIRSF" id="PIRSF014753">
    <property type="entry name" value="UCP014753"/>
    <property type="match status" value="1"/>
</dbReference>
<accession>A0AAJ8JN86</accession>
<organism evidence="3 4">
    <name type="scientific">Cryptococcus depauperatus CBS 7841</name>
    <dbReference type="NCBI Taxonomy" id="1295531"/>
    <lineage>
        <taxon>Eukaryota</taxon>
        <taxon>Fungi</taxon>
        <taxon>Dikarya</taxon>
        <taxon>Basidiomycota</taxon>
        <taxon>Agaricomycotina</taxon>
        <taxon>Tremellomycetes</taxon>
        <taxon>Tremellales</taxon>
        <taxon>Cryptococcaceae</taxon>
        <taxon>Cryptococcus</taxon>
    </lineage>
</organism>
<dbReference type="InterPro" id="IPR049349">
    <property type="entry name" value="DUF2264_N"/>
</dbReference>
<dbReference type="PANTHER" id="PTHR35339:SF4">
    <property type="entry name" value="LINALOOL DEHYDRATASE_ISOMERASE DOMAIN-CONTAINING PROTEIN"/>
    <property type="match status" value="1"/>
</dbReference>
<feature type="domain" description="DUF2264" evidence="2">
    <location>
        <begin position="189"/>
        <end position="314"/>
    </location>
</feature>
<gene>
    <name evidence="3" type="ORF">L203_100506</name>
</gene>
<dbReference type="PANTHER" id="PTHR35339">
    <property type="entry name" value="LINALOOL DEHYDRATASE_ISOMERASE DOMAIN-CONTAINING PROTEIN"/>
    <property type="match status" value="1"/>
</dbReference>
<reference evidence="3" key="2">
    <citation type="journal article" date="2022" name="Elife">
        <title>Obligate sexual reproduction of a homothallic fungus closely related to the Cryptococcus pathogenic species complex.</title>
        <authorList>
            <person name="Passer A.R."/>
            <person name="Clancey S.A."/>
            <person name="Shea T."/>
            <person name="David-Palma M."/>
            <person name="Averette A.F."/>
            <person name="Boekhout T."/>
            <person name="Porcel B.M."/>
            <person name="Nowrousian M."/>
            <person name="Cuomo C.A."/>
            <person name="Sun S."/>
            <person name="Heitman J."/>
            <person name="Coelho M.A."/>
        </authorList>
    </citation>
    <scope>NUCLEOTIDE SEQUENCE</scope>
    <source>
        <strain evidence="3">CBS 7841</strain>
    </source>
</reference>
<dbReference type="Pfam" id="PF20938">
    <property type="entry name" value="DUF2264_C"/>
    <property type="match status" value="2"/>
</dbReference>
<dbReference type="Proteomes" id="UP000094043">
    <property type="component" value="Chromosome 1"/>
</dbReference>
<dbReference type="RefSeq" id="XP_066066062.1">
    <property type="nucleotide sequence ID" value="XM_066209965.1"/>
</dbReference>
<proteinExistence type="predicted"/>
<dbReference type="InterPro" id="IPR049237">
    <property type="entry name" value="DUF2264_C"/>
</dbReference>
<dbReference type="KEGG" id="cdep:91084722"/>
<dbReference type="AlphaFoldDB" id="A0AAJ8JN86"/>
<dbReference type="Pfam" id="PF10022">
    <property type="entry name" value="DUF2264"/>
    <property type="match status" value="1"/>
</dbReference>